<dbReference type="Gene3D" id="3.40.50.300">
    <property type="entry name" value="P-loop containing nucleotide triphosphate hydrolases"/>
    <property type="match status" value="2"/>
</dbReference>
<dbReference type="FunFam" id="3.40.50.300:FF:000040">
    <property type="entry name" value="GTPase Der"/>
    <property type="match status" value="1"/>
</dbReference>
<evidence type="ECO:0000313" key="13">
    <source>
        <dbReference type="EMBL" id="MBF8436763.1"/>
    </source>
</evidence>
<protein>
    <recommendedName>
        <fullName evidence="2 9">GTPase Der</fullName>
    </recommendedName>
    <alternativeName>
        <fullName evidence="7 9">GTP-binding protein EngA</fullName>
    </alternativeName>
</protein>
<feature type="binding site" evidence="9">
    <location>
        <begin position="184"/>
        <end position="191"/>
    </location>
    <ligand>
        <name>GTP</name>
        <dbReference type="ChEBI" id="CHEBI:37565"/>
        <label>2</label>
    </ligand>
</feature>
<dbReference type="GO" id="GO:0043022">
    <property type="term" value="F:ribosome binding"/>
    <property type="evidence" value="ECO:0007669"/>
    <property type="project" value="TreeGrafter"/>
</dbReference>
<dbReference type="InterPro" id="IPR005225">
    <property type="entry name" value="Small_GTP-bd"/>
</dbReference>
<dbReference type="SUPFAM" id="SSF52540">
    <property type="entry name" value="P-loop containing nucleoside triphosphate hydrolases"/>
    <property type="match status" value="2"/>
</dbReference>
<keyword evidence="4 11" id="KW-0677">Repeat</keyword>
<evidence type="ECO:0000256" key="5">
    <source>
        <dbReference type="ARBA" id="ARBA00022741"/>
    </source>
</evidence>
<feature type="binding site" evidence="9">
    <location>
        <begin position="57"/>
        <end position="61"/>
    </location>
    <ligand>
        <name>GTP</name>
        <dbReference type="ChEBI" id="CHEBI:37565"/>
        <label>1</label>
    </ligand>
</feature>
<sequence>MGRPIVAIVGRANVGKSTLFNRFIGRRQAIVEGTPNLTRDRIYGNSSWQGRDFVVVDTGGIEPGSDKGIKSKVLFQAKQAISESDLILFVVDDRTGMTPQDEEIAELLRRSKKEVIVVVNKVDQFVKGEEPWEFFSLGFEDVLPISAEHGKNVGDLYEKIVEKLPEEIEEEKDEDDILDVAIVGKPNVGKSSFVNYLMGSERVLVSPQPGTTRDAVDTLFEFKDRKFNLIDTAGLRRKSKVDWSVEYYSNLRAINAIERADVVLMMIDANEGVTDQDKKIVGYVHDAGKPVVLAVNKWDMIEKDTYTSQEYRDEIYYQLKFLNYAPVSFISAKTGQRVEEVLNLMEYVFDQASMRVKTGLLNEVIQEAVELRQPPAYKGKRLKIYYATQTSVRPPTFIVFVNDPELVHFAYQRYLDNSLRENFGFIGTSLDIKFRKRN</sequence>
<dbReference type="AlphaFoldDB" id="A0A931AXR8"/>
<keyword evidence="5 9" id="KW-0547">Nucleotide-binding</keyword>
<feature type="binding site" evidence="9">
    <location>
        <begin position="296"/>
        <end position="299"/>
    </location>
    <ligand>
        <name>GTP</name>
        <dbReference type="ChEBI" id="CHEBI:37565"/>
        <label>2</label>
    </ligand>
</feature>
<evidence type="ECO:0000256" key="4">
    <source>
        <dbReference type="ARBA" id="ARBA00022737"/>
    </source>
</evidence>
<dbReference type="PROSITE" id="PS51712">
    <property type="entry name" value="G_ENGA"/>
    <property type="match status" value="2"/>
</dbReference>
<dbReference type="InterPro" id="IPR015946">
    <property type="entry name" value="KH_dom-like_a/b"/>
</dbReference>
<dbReference type="FunFam" id="3.40.50.300:FF:000057">
    <property type="entry name" value="GTPase Der"/>
    <property type="match status" value="1"/>
</dbReference>
<dbReference type="HAMAP" id="MF_00195">
    <property type="entry name" value="GTPase_Der"/>
    <property type="match status" value="1"/>
</dbReference>
<evidence type="ECO:0000259" key="12">
    <source>
        <dbReference type="PROSITE" id="PS51712"/>
    </source>
</evidence>
<evidence type="ECO:0000256" key="1">
    <source>
        <dbReference type="ARBA" id="ARBA00008279"/>
    </source>
</evidence>
<evidence type="ECO:0000256" key="2">
    <source>
        <dbReference type="ARBA" id="ARBA00020953"/>
    </source>
</evidence>
<dbReference type="GO" id="GO:0005525">
    <property type="term" value="F:GTP binding"/>
    <property type="evidence" value="ECO:0007669"/>
    <property type="project" value="UniProtKB-UniRule"/>
</dbReference>
<comment type="subunit">
    <text evidence="9">Associates with the 50S ribosomal subunit.</text>
</comment>
<comment type="caution">
    <text evidence="13">The sequence shown here is derived from an EMBL/GenBank/DDBJ whole genome shotgun (WGS) entry which is preliminary data.</text>
</comment>
<organism evidence="13 14">
    <name type="scientific">Halonatronomonas betaini</name>
    <dbReference type="NCBI Taxonomy" id="2778430"/>
    <lineage>
        <taxon>Bacteria</taxon>
        <taxon>Bacillati</taxon>
        <taxon>Bacillota</taxon>
        <taxon>Clostridia</taxon>
        <taxon>Halanaerobiales</taxon>
        <taxon>Halarsenatibacteraceae</taxon>
        <taxon>Halonatronomonas</taxon>
    </lineage>
</organism>
<dbReference type="Pfam" id="PF14714">
    <property type="entry name" value="KH_dom-like"/>
    <property type="match status" value="1"/>
</dbReference>
<dbReference type="NCBIfam" id="TIGR03594">
    <property type="entry name" value="GTPase_EngA"/>
    <property type="match status" value="1"/>
</dbReference>
<evidence type="ECO:0000256" key="9">
    <source>
        <dbReference type="HAMAP-Rule" id="MF_00195"/>
    </source>
</evidence>
<evidence type="ECO:0000256" key="6">
    <source>
        <dbReference type="ARBA" id="ARBA00023134"/>
    </source>
</evidence>
<dbReference type="PANTHER" id="PTHR43834:SF6">
    <property type="entry name" value="GTPASE DER"/>
    <property type="match status" value="1"/>
</dbReference>
<feature type="domain" description="EngA-type G" evidence="12">
    <location>
        <begin position="178"/>
        <end position="353"/>
    </location>
</feature>
<dbReference type="RefSeq" id="WP_270453674.1">
    <property type="nucleotide sequence ID" value="NZ_JADPIE010000003.1"/>
</dbReference>
<keyword evidence="6 9" id="KW-0342">GTP-binding</keyword>
<dbReference type="FunFam" id="3.30.300.20:FF:000004">
    <property type="entry name" value="GTPase Der"/>
    <property type="match status" value="1"/>
</dbReference>
<evidence type="ECO:0000256" key="11">
    <source>
        <dbReference type="RuleBase" id="RU004481"/>
    </source>
</evidence>
<evidence type="ECO:0000256" key="10">
    <source>
        <dbReference type="PROSITE-ProRule" id="PRU01049"/>
    </source>
</evidence>
<dbReference type="CDD" id="cd01894">
    <property type="entry name" value="EngA1"/>
    <property type="match status" value="1"/>
</dbReference>
<dbReference type="PRINTS" id="PR00326">
    <property type="entry name" value="GTP1OBG"/>
</dbReference>
<dbReference type="InterPro" id="IPR032859">
    <property type="entry name" value="KH_dom-like"/>
</dbReference>
<dbReference type="InterPro" id="IPR027417">
    <property type="entry name" value="P-loop_NTPase"/>
</dbReference>
<evidence type="ECO:0000256" key="3">
    <source>
        <dbReference type="ARBA" id="ARBA00022517"/>
    </source>
</evidence>
<proteinExistence type="inferred from homology"/>
<dbReference type="Proteomes" id="UP000621436">
    <property type="component" value="Unassembled WGS sequence"/>
</dbReference>
<dbReference type="InterPro" id="IPR031166">
    <property type="entry name" value="G_ENGA"/>
</dbReference>
<dbReference type="InterPro" id="IPR016484">
    <property type="entry name" value="GTPase_Der"/>
</dbReference>
<evidence type="ECO:0000313" key="14">
    <source>
        <dbReference type="Proteomes" id="UP000621436"/>
    </source>
</evidence>
<dbReference type="GO" id="GO:0042254">
    <property type="term" value="P:ribosome biogenesis"/>
    <property type="evidence" value="ECO:0007669"/>
    <property type="project" value="UniProtKB-KW"/>
</dbReference>
<dbReference type="EMBL" id="JADPIE010000003">
    <property type="protein sequence ID" value="MBF8436763.1"/>
    <property type="molecule type" value="Genomic_DNA"/>
</dbReference>
<keyword evidence="3 9" id="KW-0690">Ribosome biogenesis</keyword>
<accession>A0A931AXR8</accession>
<comment type="function">
    <text evidence="8 9 11">GTPase that plays an essential role in the late steps of ribosome biogenesis.</text>
</comment>
<dbReference type="Pfam" id="PF01926">
    <property type="entry name" value="MMR_HSR1"/>
    <property type="match status" value="2"/>
</dbReference>
<feature type="domain" description="EngA-type G" evidence="12">
    <location>
        <begin position="4"/>
        <end position="168"/>
    </location>
</feature>
<dbReference type="PANTHER" id="PTHR43834">
    <property type="entry name" value="GTPASE DER"/>
    <property type="match status" value="1"/>
</dbReference>
<dbReference type="NCBIfam" id="TIGR00231">
    <property type="entry name" value="small_GTP"/>
    <property type="match status" value="2"/>
</dbReference>
<evidence type="ECO:0000256" key="8">
    <source>
        <dbReference type="ARBA" id="ARBA00053470"/>
    </source>
</evidence>
<gene>
    <name evidence="9 13" type="primary">der</name>
    <name evidence="13" type="ORF">I0Q91_06730</name>
</gene>
<name>A0A931AXR8_9FIRM</name>
<dbReference type="Gene3D" id="3.30.300.20">
    <property type="match status" value="1"/>
</dbReference>
<feature type="binding site" evidence="9">
    <location>
        <begin position="120"/>
        <end position="123"/>
    </location>
    <ligand>
        <name>GTP</name>
        <dbReference type="ChEBI" id="CHEBI:37565"/>
        <label>1</label>
    </ligand>
</feature>
<feature type="binding site" evidence="9">
    <location>
        <begin position="231"/>
        <end position="235"/>
    </location>
    <ligand>
        <name>GTP</name>
        <dbReference type="ChEBI" id="CHEBI:37565"/>
        <label>2</label>
    </ligand>
</feature>
<feature type="binding site" evidence="9">
    <location>
        <begin position="10"/>
        <end position="17"/>
    </location>
    <ligand>
        <name>GTP</name>
        <dbReference type="ChEBI" id="CHEBI:37565"/>
        <label>1</label>
    </ligand>
</feature>
<keyword evidence="14" id="KW-1185">Reference proteome</keyword>
<evidence type="ECO:0000256" key="7">
    <source>
        <dbReference type="ARBA" id="ARBA00032345"/>
    </source>
</evidence>
<dbReference type="InterPro" id="IPR006073">
    <property type="entry name" value="GTP-bd"/>
</dbReference>
<dbReference type="PIRSF" id="PIRSF006485">
    <property type="entry name" value="GTP-binding_EngA"/>
    <property type="match status" value="1"/>
</dbReference>
<comment type="similarity">
    <text evidence="1 9 10 11">Belongs to the TRAFAC class TrmE-Era-EngA-EngB-Septin-like GTPase superfamily. EngA (Der) GTPase family.</text>
</comment>
<reference evidence="13" key="1">
    <citation type="submission" date="2020-11" db="EMBL/GenBank/DDBJ databases">
        <title>Halonatronomonas betainensis gen. nov., sp. nov. a novel haloalkaliphilic representative of the family Halanaerobiacae capable of betaine degradation.</title>
        <authorList>
            <person name="Boltyanskaya Y."/>
            <person name="Kevbrin V."/>
            <person name="Detkova E."/>
            <person name="Grouzdev D.S."/>
            <person name="Koziaeva V."/>
            <person name="Zhilina T."/>
        </authorList>
    </citation>
    <scope>NUCLEOTIDE SEQUENCE</scope>
    <source>
        <strain evidence="13">Z-7014</strain>
    </source>
</reference>
<dbReference type="CDD" id="cd01895">
    <property type="entry name" value="EngA2"/>
    <property type="match status" value="1"/>
</dbReference>